<name>A0ABD5JL67_9ACTN</name>
<dbReference type="SUPFAM" id="SSF46689">
    <property type="entry name" value="Homeodomain-like"/>
    <property type="match status" value="1"/>
</dbReference>
<organism evidence="3 4">
    <name type="scientific">Streptomyces antimycoticus</name>
    <dbReference type="NCBI Taxonomy" id="68175"/>
    <lineage>
        <taxon>Bacteria</taxon>
        <taxon>Bacillati</taxon>
        <taxon>Actinomycetota</taxon>
        <taxon>Actinomycetes</taxon>
        <taxon>Kitasatosporales</taxon>
        <taxon>Streptomycetaceae</taxon>
        <taxon>Streptomyces</taxon>
        <taxon>Streptomyces violaceusniger group</taxon>
    </lineage>
</organism>
<comment type="caution">
    <text evidence="3">The sequence shown here is derived from an EMBL/GenBank/DDBJ whole genome shotgun (WGS) entry which is preliminary data.</text>
</comment>
<dbReference type="InterPro" id="IPR001584">
    <property type="entry name" value="Integrase_cat-core"/>
</dbReference>
<feature type="region of interest" description="Disordered" evidence="1">
    <location>
        <begin position="315"/>
        <end position="336"/>
    </location>
</feature>
<dbReference type="Gene3D" id="3.30.420.10">
    <property type="entry name" value="Ribonuclease H-like superfamily/Ribonuclease H"/>
    <property type="match status" value="1"/>
</dbReference>
<gene>
    <name evidence="3" type="ORF">V2K49_40175</name>
</gene>
<sequence>MVIRLIYLLACQTFRWLALLARSSATKDAEILMLRHQLAIVQRNRPRPRFFWSDRAVMAALLRIFSNQRRSQLPVLVTPRTVLRWHARLIAWKWTHPSRRPGRPPTPEALRQLVLRLARENPGWGYRRIHGELLGLGRKVGASTVWEILKKAGIEPSPQRADRSWAVFLRAQASAIVATDPFHIDTVFLRRWFVLFFIDQGTRSVHIAGITRHPTGPWITQQARNYLMDLGDHAESIKFLIRDRSAYFTDSFDSVFQTTGIRVVPTLPPVPRMNAIAERWIGSCRREATDRILITGERHLRLVIREYTEHYNRHRPHRSLGQRAPNRLTKPEPLTATDNTRIHRRDRLGGLIHEYTQVA</sequence>
<dbReference type="SUPFAM" id="SSF53098">
    <property type="entry name" value="Ribonuclease H-like"/>
    <property type="match status" value="1"/>
</dbReference>
<proteinExistence type="predicted"/>
<dbReference type="AlphaFoldDB" id="A0ABD5JL67"/>
<dbReference type="InterPro" id="IPR012337">
    <property type="entry name" value="RNaseH-like_sf"/>
</dbReference>
<dbReference type="Proteomes" id="UP001354649">
    <property type="component" value="Unassembled WGS sequence"/>
</dbReference>
<evidence type="ECO:0000313" key="4">
    <source>
        <dbReference type="Proteomes" id="UP001354649"/>
    </source>
</evidence>
<reference evidence="3 4" key="1">
    <citation type="submission" date="2023-11" db="EMBL/GenBank/DDBJ databases">
        <title>30 novel species of actinomycetes from the DSMZ collection.</title>
        <authorList>
            <person name="Nouioui I."/>
        </authorList>
    </citation>
    <scope>NUCLEOTIDE SEQUENCE [LARGE SCALE GENOMIC DNA]</scope>
    <source>
        <strain evidence="3 4">DSM 41602</strain>
    </source>
</reference>
<accession>A0ABD5JL67</accession>
<dbReference type="InterPro" id="IPR036397">
    <property type="entry name" value="RNaseH_sf"/>
</dbReference>
<dbReference type="EMBL" id="JAZBJQ010000043">
    <property type="protein sequence ID" value="MEE4589177.1"/>
    <property type="molecule type" value="Genomic_DNA"/>
</dbReference>
<evidence type="ECO:0000259" key="2">
    <source>
        <dbReference type="PROSITE" id="PS50994"/>
    </source>
</evidence>
<protein>
    <submittedName>
        <fullName evidence="3">Integrase core domain-containing protein</fullName>
    </submittedName>
</protein>
<feature type="domain" description="Integrase catalytic" evidence="2">
    <location>
        <begin position="154"/>
        <end position="333"/>
    </location>
</feature>
<dbReference type="PROSITE" id="PS50994">
    <property type="entry name" value="INTEGRASE"/>
    <property type="match status" value="1"/>
</dbReference>
<dbReference type="Pfam" id="PF13683">
    <property type="entry name" value="rve_3"/>
    <property type="match status" value="1"/>
</dbReference>
<evidence type="ECO:0000256" key="1">
    <source>
        <dbReference type="SAM" id="MobiDB-lite"/>
    </source>
</evidence>
<dbReference type="InterPro" id="IPR009057">
    <property type="entry name" value="Homeodomain-like_sf"/>
</dbReference>
<evidence type="ECO:0000313" key="3">
    <source>
        <dbReference type="EMBL" id="MEE4589177.1"/>
    </source>
</evidence>
<dbReference type="Pfam" id="PF13565">
    <property type="entry name" value="HTH_32"/>
    <property type="match status" value="1"/>
</dbReference>